<feature type="region of interest" description="Disordered" evidence="1">
    <location>
        <begin position="19"/>
        <end position="70"/>
    </location>
</feature>
<name>A0AAV4FTL7_9GAST</name>
<accession>A0AAV4FTL7</accession>
<reference evidence="2 3" key="1">
    <citation type="journal article" date="2021" name="Elife">
        <title>Chloroplast acquisition without the gene transfer in kleptoplastic sea slugs, Plakobranchus ocellatus.</title>
        <authorList>
            <person name="Maeda T."/>
            <person name="Takahashi S."/>
            <person name="Yoshida T."/>
            <person name="Shimamura S."/>
            <person name="Takaki Y."/>
            <person name="Nagai Y."/>
            <person name="Toyoda A."/>
            <person name="Suzuki Y."/>
            <person name="Arimoto A."/>
            <person name="Ishii H."/>
            <person name="Satoh N."/>
            <person name="Nishiyama T."/>
            <person name="Hasebe M."/>
            <person name="Maruyama T."/>
            <person name="Minagawa J."/>
            <person name="Obokata J."/>
            <person name="Shigenobu S."/>
        </authorList>
    </citation>
    <scope>NUCLEOTIDE SEQUENCE [LARGE SCALE GENOMIC DNA]</scope>
</reference>
<keyword evidence="3" id="KW-1185">Reference proteome</keyword>
<evidence type="ECO:0000313" key="3">
    <source>
        <dbReference type="Proteomes" id="UP000762676"/>
    </source>
</evidence>
<dbReference type="AlphaFoldDB" id="A0AAV4FTL7"/>
<feature type="compositionally biased region" description="Polar residues" evidence="1">
    <location>
        <begin position="23"/>
        <end position="34"/>
    </location>
</feature>
<protein>
    <submittedName>
        <fullName evidence="2">Uncharacterized protein</fullName>
    </submittedName>
</protein>
<evidence type="ECO:0000256" key="1">
    <source>
        <dbReference type="SAM" id="MobiDB-lite"/>
    </source>
</evidence>
<feature type="compositionally biased region" description="Low complexity" evidence="1">
    <location>
        <begin position="54"/>
        <end position="63"/>
    </location>
</feature>
<dbReference type="EMBL" id="BMAT01000926">
    <property type="protein sequence ID" value="GFR76181.1"/>
    <property type="molecule type" value="Genomic_DNA"/>
</dbReference>
<dbReference type="Proteomes" id="UP000762676">
    <property type="component" value="Unassembled WGS sequence"/>
</dbReference>
<comment type="caution">
    <text evidence="2">The sequence shown here is derived from an EMBL/GenBank/DDBJ whole genome shotgun (WGS) entry which is preliminary data.</text>
</comment>
<sequence>MKFSPASVSEPITRERLKACQGSDLSRNENTCFSSFPGGPDGILGNTRERGQRGRVVSASDSRSGGRGFDSQPCHVAIGFVKQFTLTVPSPPPLKWVPSYRQFLNL</sequence>
<proteinExistence type="predicted"/>
<evidence type="ECO:0000313" key="2">
    <source>
        <dbReference type="EMBL" id="GFR76181.1"/>
    </source>
</evidence>
<gene>
    <name evidence="2" type="ORF">ElyMa_000475000</name>
</gene>
<organism evidence="2 3">
    <name type="scientific">Elysia marginata</name>
    <dbReference type="NCBI Taxonomy" id="1093978"/>
    <lineage>
        <taxon>Eukaryota</taxon>
        <taxon>Metazoa</taxon>
        <taxon>Spiralia</taxon>
        <taxon>Lophotrochozoa</taxon>
        <taxon>Mollusca</taxon>
        <taxon>Gastropoda</taxon>
        <taxon>Heterobranchia</taxon>
        <taxon>Euthyneura</taxon>
        <taxon>Panpulmonata</taxon>
        <taxon>Sacoglossa</taxon>
        <taxon>Placobranchoidea</taxon>
        <taxon>Plakobranchidae</taxon>
        <taxon>Elysia</taxon>
    </lineage>
</organism>